<reference evidence="3 4" key="1">
    <citation type="submission" date="2018-06" db="EMBL/GenBank/DDBJ databases">
        <title>Genomic Encyclopedia of Type Strains, Phase IV (KMG-IV): sequencing the most valuable type-strain genomes for metagenomic binning, comparative biology and taxonomic classification.</title>
        <authorList>
            <person name="Goeker M."/>
        </authorList>
    </citation>
    <scope>NUCLEOTIDE SEQUENCE [LARGE SCALE GENOMIC DNA]</scope>
    <source>
        <strain evidence="3 4">DSM 25532</strain>
    </source>
</reference>
<dbReference type="InterPro" id="IPR052893">
    <property type="entry name" value="TCS_response_regulator"/>
</dbReference>
<accession>A0A366HII0</accession>
<keyword evidence="1" id="KW-0597">Phosphoprotein</keyword>
<dbReference type="PANTHER" id="PTHR44520:SF1">
    <property type="entry name" value="TWO-COMPONENT SYSTEM REGULATORY PROTEIN"/>
    <property type="match status" value="1"/>
</dbReference>
<sequence>MSSSSVRPILVVEDQDADYETVMRRLKKLSIEAPVHRCLGVDEVHDHLGRWKAGIAAMPMPALLVLDLKLPDGDGQELLVRMKSDESFKDIPVVVWSAVNDPAVQERCLKVGASEFRAKAADNTITDAAIDHMVHLWRQSTVL</sequence>
<dbReference type="EMBL" id="QNRR01000007">
    <property type="protein sequence ID" value="RBP41409.1"/>
    <property type="molecule type" value="Genomic_DNA"/>
</dbReference>
<feature type="domain" description="Response regulatory" evidence="2">
    <location>
        <begin position="8"/>
        <end position="134"/>
    </location>
</feature>
<dbReference type="Pfam" id="PF00072">
    <property type="entry name" value="Response_reg"/>
    <property type="match status" value="1"/>
</dbReference>
<proteinExistence type="predicted"/>
<evidence type="ECO:0000259" key="2">
    <source>
        <dbReference type="PROSITE" id="PS50110"/>
    </source>
</evidence>
<dbReference type="RefSeq" id="WP_170157240.1">
    <property type="nucleotide sequence ID" value="NZ_QNRR01000007.1"/>
</dbReference>
<dbReference type="InterPro" id="IPR001789">
    <property type="entry name" value="Sig_transdc_resp-reg_receiver"/>
</dbReference>
<dbReference type="Proteomes" id="UP000253426">
    <property type="component" value="Unassembled WGS sequence"/>
</dbReference>
<organism evidence="3 4">
    <name type="scientific">Roseimicrobium gellanilyticum</name>
    <dbReference type="NCBI Taxonomy" id="748857"/>
    <lineage>
        <taxon>Bacteria</taxon>
        <taxon>Pseudomonadati</taxon>
        <taxon>Verrucomicrobiota</taxon>
        <taxon>Verrucomicrobiia</taxon>
        <taxon>Verrucomicrobiales</taxon>
        <taxon>Verrucomicrobiaceae</taxon>
        <taxon>Roseimicrobium</taxon>
    </lineage>
</organism>
<gene>
    <name evidence="3" type="ORF">DES53_107241</name>
</gene>
<dbReference type="SMART" id="SM00448">
    <property type="entry name" value="REC"/>
    <property type="match status" value="1"/>
</dbReference>
<dbReference type="GO" id="GO:0000160">
    <property type="term" value="P:phosphorelay signal transduction system"/>
    <property type="evidence" value="ECO:0007669"/>
    <property type="project" value="InterPro"/>
</dbReference>
<comment type="caution">
    <text evidence="3">The sequence shown here is derived from an EMBL/GenBank/DDBJ whole genome shotgun (WGS) entry which is preliminary data.</text>
</comment>
<feature type="modified residue" description="4-aspartylphosphate" evidence="1">
    <location>
        <position position="67"/>
    </location>
</feature>
<name>A0A366HII0_9BACT</name>
<evidence type="ECO:0000313" key="4">
    <source>
        <dbReference type="Proteomes" id="UP000253426"/>
    </source>
</evidence>
<dbReference type="SUPFAM" id="SSF52172">
    <property type="entry name" value="CheY-like"/>
    <property type="match status" value="1"/>
</dbReference>
<protein>
    <submittedName>
        <fullName evidence="3">CheY-like chemotaxis protein</fullName>
    </submittedName>
</protein>
<keyword evidence="4" id="KW-1185">Reference proteome</keyword>
<dbReference type="AlphaFoldDB" id="A0A366HII0"/>
<dbReference type="PANTHER" id="PTHR44520">
    <property type="entry name" value="RESPONSE REGULATOR RCP1-RELATED"/>
    <property type="match status" value="1"/>
</dbReference>
<dbReference type="InterPro" id="IPR011006">
    <property type="entry name" value="CheY-like_superfamily"/>
</dbReference>
<dbReference type="PROSITE" id="PS50110">
    <property type="entry name" value="RESPONSE_REGULATORY"/>
    <property type="match status" value="1"/>
</dbReference>
<dbReference type="Gene3D" id="3.40.50.2300">
    <property type="match status" value="1"/>
</dbReference>
<evidence type="ECO:0000313" key="3">
    <source>
        <dbReference type="EMBL" id="RBP41409.1"/>
    </source>
</evidence>
<evidence type="ECO:0000256" key="1">
    <source>
        <dbReference type="PROSITE-ProRule" id="PRU00169"/>
    </source>
</evidence>